<feature type="compositionally biased region" description="Low complexity" evidence="1">
    <location>
        <begin position="36"/>
        <end position="54"/>
    </location>
</feature>
<feature type="region of interest" description="Disordered" evidence="1">
    <location>
        <begin position="1"/>
        <end position="63"/>
    </location>
</feature>
<proteinExistence type="predicted"/>
<organism evidence="3">
    <name type="scientific">Drosophila persimilis</name>
    <name type="common">Fruit fly</name>
    <dbReference type="NCBI Taxonomy" id="7234"/>
    <lineage>
        <taxon>Eukaryota</taxon>
        <taxon>Metazoa</taxon>
        <taxon>Ecdysozoa</taxon>
        <taxon>Arthropoda</taxon>
        <taxon>Hexapoda</taxon>
        <taxon>Insecta</taxon>
        <taxon>Pterygota</taxon>
        <taxon>Neoptera</taxon>
        <taxon>Endopterygota</taxon>
        <taxon>Diptera</taxon>
        <taxon>Brachycera</taxon>
        <taxon>Muscomorpha</taxon>
        <taxon>Ephydroidea</taxon>
        <taxon>Drosophilidae</taxon>
        <taxon>Drosophila</taxon>
        <taxon>Sophophora</taxon>
    </lineage>
</organism>
<dbReference type="AlphaFoldDB" id="B4GU86"/>
<gene>
    <name evidence="2" type="primary">Dper\GL25007</name>
    <name evidence="2" type="ORF">Dper_GL25007</name>
</gene>
<accession>B4GU86</accession>
<reference evidence="2 3" key="1">
    <citation type="journal article" date="2007" name="Nature">
        <title>Evolution of genes and genomes on the Drosophila phylogeny.</title>
        <authorList>
            <consortium name="Drosophila 12 Genomes Consortium"/>
            <person name="Clark A.G."/>
            <person name="Eisen M.B."/>
            <person name="Smith D.R."/>
            <person name="Bergman C.M."/>
            <person name="Oliver B."/>
            <person name="Markow T.A."/>
            <person name="Kaufman T.C."/>
            <person name="Kellis M."/>
            <person name="Gelbart W."/>
            <person name="Iyer V.N."/>
            <person name="Pollard D.A."/>
            <person name="Sackton T.B."/>
            <person name="Larracuente A.M."/>
            <person name="Singh N.D."/>
            <person name="Abad J.P."/>
            <person name="Abt D.N."/>
            <person name="Adryan B."/>
            <person name="Aguade M."/>
            <person name="Akashi H."/>
            <person name="Anderson W.W."/>
            <person name="Aquadro C.F."/>
            <person name="Ardell D.H."/>
            <person name="Arguello R."/>
            <person name="Artieri C.G."/>
            <person name="Barbash D.A."/>
            <person name="Barker D."/>
            <person name="Barsanti P."/>
            <person name="Batterham P."/>
            <person name="Batzoglou S."/>
            <person name="Begun D."/>
            <person name="Bhutkar A."/>
            <person name="Blanco E."/>
            <person name="Bosak S.A."/>
            <person name="Bradley R.K."/>
            <person name="Brand A.D."/>
            <person name="Brent M.R."/>
            <person name="Brooks A.N."/>
            <person name="Brown R.H."/>
            <person name="Butlin R.K."/>
            <person name="Caggese C."/>
            <person name="Calvi B.R."/>
            <person name="Bernardo de Carvalho A."/>
            <person name="Caspi A."/>
            <person name="Castrezana S."/>
            <person name="Celniker S.E."/>
            <person name="Chang J.L."/>
            <person name="Chapple C."/>
            <person name="Chatterji S."/>
            <person name="Chinwalla A."/>
            <person name="Civetta A."/>
            <person name="Clifton S.W."/>
            <person name="Comeron J.M."/>
            <person name="Costello J.C."/>
            <person name="Coyne J.A."/>
            <person name="Daub J."/>
            <person name="David R.G."/>
            <person name="Delcher A.L."/>
            <person name="Delehaunty K."/>
            <person name="Do C.B."/>
            <person name="Ebling H."/>
            <person name="Edwards K."/>
            <person name="Eickbush T."/>
            <person name="Evans J.D."/>
            <person name="Filipski A."/>
            <person name="Findeiss S."/>
            <person name="Freyhult E."/>
            <person name="Fulton L."/>
            <person name="Fulton R."/>
            <person name="Garcia A.C."/>
            <person name="Gardiner A."/>
            <person name="Garfield D.A."/>
            <person name="Garvin B.E."/>
            <person name="Gibson G."/>
            <person name="Gilbert D."/>
            <person name="Gnerre S."/>
            <person name="Godfrey J."/>
            <person name="Good R."/>
            <person name="Gotea V."/>
            <person name="Gravely B."/>
            <person name="Greenberg A.J."/>
            <person name="Griffiths-Jones S."/>
            <person name="Gross S."/>
            <person name="Guigo R."/>
            <person name="Gustafson E.A."/>
            <person name="Haerty W."/>
            <person name="Hahn M.W."/>
            <person name="Halligan D.L."/>
            <person name="Halpern A.L."/>
            <person name="Halter G.M."/>
            <person name="Han M.V."/>
            <person name="Heger A."/>
            <person name="Hillier L."/>
            <person name="Hinrichs A.S."/>
            <person name="Holmes I."/>
            <person name="Hoskins R.A."/>
            <person name="Hubisz M.J."/>
            <person name="Hultmark D."/>
            <person name="Huntley M.A."/>
            <person name="Jaffe D.B."/>
            <person name="Jagadeeshan S."/>
            <person name="Jeck W.R."/>
            <person name="Johnson J."/>
            <person name="Jones C.D."/>
            <person name="Jordan W.C."/>
            <person name="Karpen G.H."/>
            <person name="Kataoka E."/>
            <person name="Keightley P.D."/>
            <person name="Kheradpour P."/>
            <person name="Kirkness E.F."/>
            <person name="Koerich L.B."/>
            <person name="Kristiansen K."/>
            <person name="Kudrna D."/>
            <person name="Kulathinal R.J."/>
            <person name="Kumar S."/>
            <person name="Kwok R."/>
            <person name="Lander E."/>
            <person name="Langley C.H."/>
            <person name="Lapoint R."/>
            <person name="Lazzaro B.P."/>
            <person name="Lee S.J."/>
            <person name="Levesque L."/>
            <person name="Li R."/>
            <person name="Lin C.F."/>
            <person name="Lin M.F."/>
            <person name="Lindblad-Toh K."/>
            <person name="Llopart A."/>
            <person name="Long M."/>
            <person name="Low L."/>
            <person name="Lozovsky E."/>
            <person name="Lu J."/>
            <person name="Luo M."/>
            <person name="Machado C.A."/>
            <person name="Makalowski W."/>
            <person name="Marzo M."/>
            <person name="Matsuda M."/>
            <person name="Matzkin L."/>
            <person name="McAllister B."/>
            <person name="McBride C.S."/>
            <person name="McKernan B."/>
            <person name="McKernan K."/>
            <person name="Mendez-Lago M."/>
            <person name="Minx P."/>
            <person name="Mollenhauer M.U."/>
            <person name="Montooth K."/>
            <person name="Mount S.M."/>
            <person name="Mu X."/>
            <person name="Myers E."/>
            <person name="Negre B."/>
            <person name="Newfeld S."/>
            <person name="Nielsen R."/>
            <person name="Noor M.A."/>
            <person name="O'Grady P."/>
            <person name="Pachter L."/>
            <person name="Papaceit M."/>
            <person name="Parisi M.J."/>
            <person name="Parisi M."/>
            <person name="Parts L."/>
            <person name="Pedersen J.S."/>
            <person name="Pesole G."/>
            <person name="Phillippy A.M."/>
            <person name="Ponting C.P."/>
            <person name="Pop M."/>
            <person name="Porcelli D."/>
            <person name="Powell J.R."/>
            <person name="Prohaska S."/>
            <person name="Pruitt K."/>
            <person name="Puig M."/>
            <person name="Quesneville H."/>
            <person name="Ram K.R."/>
            <person name="Rand D."/>
            <person name="Rasmussen M.D."/>
            <person name="Reed L.K."/>
            <person name="Reenan R."/>
            <person name="Reily A."/>
            <person name="Remington K.A."/>
            <person name="Rieger T.T."/>
            <person name="Ritchie M.G."/>
            <person name="Robin C."/>
            <person name="Rogers Y.H."/>
            <person name="Rohde C."/>
            <person name="Rozas J."/>
            <person name="Rubenfield M.J."/>
            <person name="Ruiz A."/>
            <person name="Russo S."/>
            <person name="Salzberg S.L."/>
            <person name="Sanchez-Gracia A."/>
            <person name="Saranga D.J."/>
            <person name="Sato H."/>
            <person name="Schaeffer S.W."/>
            <person name="Schatz M.C."/>
            <person name="Schlenke T."/>
            <person name="Schwartz R."/>
            <person name="Segarra C."/>
            <person name="Singh R.S."/>
            <person name="Sirot L."/>
            <person name="Sirota M."/>
            <person name="Sisneros N.B."/>
            <person name="Smith C.D."/>
            <person name="Smith T.F."/>
            <person name="Spieth J."/>
            <person name="Stage D.E."/>
            <person name="Stark A."/>
            <person name="Stephan W."/>
            <person name="Strausberg R.L."/>
            <person name="Strempel S."/>
            <person name="Sturgill D."/>
            <person name="Sutton G."/>
            <person name="Sutton G.G."/>
            <person name="Tao W."/>
            <person name="Teichmann S."/>
            <person name="Tobari Y.N."/>
            <person name="Tomimura Y."/>
            <person name="Tsolas J.M."/>
            <person name="Valente V.L."/>
            <person name="Venter E."/>
            <person name="Venter J.C."/>
            <person name="Vicario S."/>
            <person name="Vieira F.G."/>
            <person name="Vilella A.J."/>
            <person name="Villasante A."/>
            <person name="Walenz B."/>
            <person name="Wang J."/>
            <person name="Wasserman M."/>
            <person name="Watts T."/>
            <person name="Wilson D."/>
            <person name="Wilson R.K."/>
            <person name="Wing R.A."/>
            <person name="Wolfner M.F."/>
            <person name="Wong A."/>
            <person name="Wong G.K."/>
            <person name="Wu C.I."/>
            <person name="Wu G."/>
            <person name="Yamamoto D."/>
            <person name="Yang H.P."/>
            <person name="Yang S.P."/>
            <person name="Yorke J.A."/>
            <person name="Yoshida K."/>
            <person name="Zdobnov E."/>
            <person name="Zhang P."/>
            <person name="Zhang Y."/>
            <person name="Zimin A.V."/>
            <person name="Baldwin J."/>
            <person name="Abdouelleil A."/>
            <person name="Abdulkadir J."/>
            <person name="Abebe A."/>
            <person name="Abera B."/>
            <person name="Abreu J."/>
            <person name="Acer S.C."/>
            <person name="Aftuck L."/>
            <person name="Alexander A."/>
            <person name="An P."/>
            <person name="Anderson E."/>
            <person name="Anderson S."/>
            <person name="Arachi H."/>
            <person name="Azer M."/>
            <person name="Bachantsang P."/>
            <person name="Barry A."/>
            <person name="Bayul T."/>
            <person name="Berlin A."/>
            <person name="Bessette D."/>
            <person name="Bloom T."/>
            <person name="Blye J."/>
            <person name="Boguslavskiy L."/>
            <person name="Bonnet C."/>
            <person name="Boukhgalter B."/>
            <person name="Bourzgui I."/>
            <person name="Brown A."/>
            <person name="Cahill P."/>
            <person name="Channer S."/>
            <person name="Cheshatsang Y."/>
            <person name="Chuda L."/>
            <person name="Citroen M."/>
            <person name="Collymore A."/>
            <person name="Cooke P."/>
            <person name="Costello M."/>
            <person name="D'Aco K."/>
            <person name="Daza R."/>
            <person name="De Haan G."/>
            <person name="DeGray S."/>
            <person name="DeMaso C."/>
            <person name="Dhargay N."/>
            <person name="Dooley K."/>
            <person name="Dooley E."/>
            <person name="Doricent M."/>
            <person name="Dorje P."/>
            <person name="Dorjee K."/>
            <person name="Dupes A."/>
            <person name="Elong R."/>
            <person name="Falk J."/>
            <person name="Farina A."/>
            <person name="Faro S."/>
            <person name="Ferguson D."/>
            <person name="Fisher S."/>
            <person name="Foley C.D."/>
            <person name="Franke A."/>
            <person name="Friedrich D."/>
            <person name="Gadbois L."/>
            <person name="Gearin G."/>
            <person name="Gearin C.R."/>
            <person name="Giannoukos G."/>
            <person name="Goode T."/>
            <person name="Graham J."/>
            <person name="Grandbois E."/>
            <person name="Grewal S."/>
            <person name="Gyaltsen K."/>
            <person name="Hafez N."/>
            <person name="Hagos B."/>
            <person name="Hall J."/>
            <person name="Henson C."/>
            <person name="Hollinger A."/>
            <person name="Honan T."/>
            <person name="Huard M.D."/>
            <person name="Hughes L."/>
            <person name="Hurhula B."/>
            <person name="Husby M.E."/>
            <person name="Kamat A."/>
            <person name="Kanga B."/>
            <person name="Kashin S."/>
            <person name="Khazanovich D."/>
            <person name="Kisner P."/>
            <person name="Lance K."/>
            <person name="Lara M."/>
            <person name="Lee W."/>
            <person name="Lennon N."/>
            <person name="Letendre F."/>
            <person name="LeVine R."/>
            <person name="Lipovsky A."/>
            <person name="Liu X."/>
            <person name="Liu J."/>
            <person name="Liu S."/>
            <person name="Lokyitsang T."/>
            <person name="Lokyitsang Y."/>
            <person name="Lubonja R."/>
            <person name="Lui A."/>
            <person name="MacDonald P."/>
            <person name="Magnisalis V."/>
            <person name="Maru K."/>
            <person name="Matthews C."/>
            <person name="McCusker W."/>
            <person name="McDonough S."/>
            <person name="Mehta T."/>
            <person name="Meldrim J."/>
            <person name="Meneus L."/>
            <person name="Mihai O."/>
            <person name="Mihalev A."/>
            <person name="Mihova T."/>
            <person name="Mittelman R."/>
            <person name="Mlenga V."/>
            <person name="Montmayeur A."/>
            <person name="Mulrain L."/>
            <person name="Navidi A."/>
            <person name="Naylor J."/>
            <person name="Negash T."/>
            <person name="Nguyen T."/>
            <person name="Nguyen N."/>
            <person name="Nicol R."/>
            <person name="Norbu C."/>
            <person name="Norbu N."/>
            <person name="Novod N."/>
            <person name="O'Neill B."/>
            <person name="Osman S."/>
            <person name="Markiewicz E."/>
            <person name="Oyono O.L."/>
            <person name="Patti C."/>
            <person name="Phunkhang P."/>
            <person name="Pierre F."/>
            <person name="Priest M."/>
            <person name="Raghuraman S."/>
            <person name="Rege F."/>
            <person name="Reyes R."/>
            <person name="Rise C."/>
            <person name="Rogov P."/>
            <person name="Ross K."/>
            <person name="Ryan E."/>
            <person name="Settipalli S."/>
            <person name="Shea T."/>
            <person name="Sherpa N."/>
            <person name="Shi L."/>
            <person name="Shih D."/>
            <person name="Sparrow T."/>
            <person name="Spaulding J."/>
            <person name="Stalker J."/>
            <person name="Stange-Thomann N."/>
            <person name="Stavropoulos S."/>
            <person name="Stone C."/>
            <person name="Strader C."/>
            <person name="Tesfaye S."/>
            <person name="Thomson T."/>
            <person name="Thoulutsang Y."/>
            <person name="Thoulutsang D."/>
            <person name="Topham K."/>
            <person name="Topping I."/>
            <person name="Tsamla T."/>
            <person name="Vassiliev H."/>
            <person name="Vo A."/>
            <person name="Wangchuk T."/>
            <person name="Wangdi T."/>
            <person name="Weiand M."/>
            <person name="Wilkinson J."/>
            <person name="Wilson A."/>
            <person name="Yadav S."/>
            <person name="Young G."/>
            <person name="Yu Q."/>
            <person name="Zembek L."/>
            <person name="Zhong D."/>
            <person name="Zimmer A."/>
            <person name="Zwirko Z."/>
            <person name="Jaffe D.B."/>
            <person name="Alvarez P."/>
            <person name="Brockman W."/>
            <person name="Butler J."/>
            <person name="Chin C."/>
            <person name="Gnerre S."/>
            <person name="Grabherr M."/>
            <person name="Kleber M."/>
            <person name="Mauceli E."/>
            <person name="MacCallum I."/>
        </authorList>
    </citation>
    <scope>NUCLEOTIDE SEQUENCE [LARGE SCALE GENOMIC DNA]</scope>
    <source>
        <strain evidence="3">MSH-3 / Tucson 14011-0111.49</strain>
    </source>
</reference>
<sequence>MRANRAPPSPRQQAEDNAGQNKDHDNPVLAQGYDGNASVSASASASANANANEAGDLRHNQRHSASCKLKLQAGTAANVDLCEAEQEKRDWAFFVAVQEMSCIKPHSSPDHAQADPNQRRLEYGFEM</sequence>
<name>B4GU86_DROPE</name>
<dbReference type="EMBL" id="CH479191">
    <property type="protein sequence ID" value="EDW26169.1"/>
    <property type="molecule type" value="Genomic_DNA"/>
</dbReference>
<feature type="compositionally biased region" description="Basic and acidic residues" evidence="1">
    <location>
        <begin position="107"/>
        <end position="127"/>
    </location>
</feature>
<dbReference type="HOGENOM" id="CLU_1972786_0_0_1"/>
<feature type="region of interest" description="Disordered" evidence="1">
    <location>
        <begin position="105"/>
        <end position="127"/>
    </location>
</feature>
<dbReference type="Proteomes" id="UP000008744">
    <property type="component" value="Unassembled WGS sequence"/>
</dbReference>
<protein>
    <submittedName>
        <fullName evidence="2">GL25007</fullName>
    </submittedName>
</protein>
<evidence type="ECO:0000313" key="2">
    <source>
        <dbReference type="EMBL" id="EDW26169.1"/>
    </source>
</evidence>
<evidence type="ECO:0000313" key="3">
    <source>
        <dbReference type="Proteomes" id="UP000008744"/>
    </source>
</evidence>
<evidence type="ECO:0000256" key="1">
    <source>
        <dbReference type="SAM" id="MobiDB-lite"/>
    </source>
</evidence>
<keyword evidence="3" id="KW-1185">Reference proteome</keyword>